<accession>A0AAW0V5J3</accession>
<feature type="region of interest" description="Disordered" evidence="1">
    <location>
        <begin position="188"/>
        <end position="208"/>
    </location>
</feature>
<reference evidence="2 3" key="1">
    <citation type="submission" date="2023-03" db="EMBL/GenBank/DDBJ databases">
        <title>High-quality genome of Scylla paramamosain provides insights in environmental adaptation.</title>
        <authorList>
            <person name="Zhang L."/>
        </authorList>
    </citation>
    <scope>NUCLEOTIDE SEQUENCE [LARGE SCALE GENOMIC DNA]</scope>
    <source>
        <strain evidence="2">LZ_2023a</strain>
        <tissue evidence="2">Muscle</tissue>
    </source>
</reference>
<gene>
    <name evidence="2" type="ORF">O3P69_007107</name>
</gene>
<dbReference type="Proteomes" id="UP001487740">
    <property type="component" value="Unassembled WGS sequence"/>
</dbReference>
<protein>
    <submittedName>
        <fullName evidence="2">Uncharacterized protein</fullName>
    </submittedName>
</protein>
<comment type="caution">
    <text evidence="2">The sequence shown here is derived from an EMBL/GenBank/DDBJ whole genome shotgun (WGS) entry which is preliminary data.</text>
</comment>
<keyword evidence="3" id="KW-1185">Reference proteome</keyword>
<dbReference type="AlphaFoldDB" id="A0AAW0V5J3"/>
<name>A0AAW0V5J3_SCYPA</name>
<sequence>MPLSSHHTRRNGIESTIISCNGGVSARRWTVVQEGWEGPPGLSGGGEMCRNEARCSVECVQVVEQYPEPAAAMWGSEDLTHEARGVYEAFDCAQAVALIAFIGLLSNFQDTIEEFTNQMNGKKRRRRSEGPAEGWKDALYSALEAFGYGTEVFQPASEPECLGNITQEKDVEQPDFRQMNNAISKDTFQDTSDQNEMPSNHEQDDAKQKRHFLQDLAHTGYVLALWLVDTGDGRVSGEEGHAGVCRASRSLTNTHGWLGSVAAQLLTNTLAAGLSQHQDSRELLEKAGLSAGTMVC</sequence>
<organism evidence="2 3">
    <name type="scientific">Scylla paramamosain</name>
    <name type="common">Mud crab</name>
    <dbReference type="NCBI Taxonomy" id="85552"/>
    <lineage>
        <taxon>Eukaryota</taxon>
        <taxon>Metazoa</taxon>
        <taxon>Ecdysozoa</taxon>
        <taxon>Arthropoda</taxon>
        <taxon>Crustacea</taxon>
        <taxon>Multicrustacea</taxon>
        <taxon>Malacostraca</taxon>
        <taxon>Eumalacostraca</taxon>
        <taxon>Eucarida</taxon>
        <taxon>Decapoda</taxon>
        <taxon>Pleocyemata</taxon>
        <taxon>Brachyura</taxon>
        <taxon>Eubrachyura</taxon>
        <taxon>Portunoidea</taxon>
        <taxon>Portunidae</taxon>
        <taxon>Portuninae</taxon>
        <taxon>Scylla</taxon>
    </lineage>
</organism>
<evidence type="ECO:0000313" key="2">
    <source>
        <dbReference type="EMBL" id="KAK8406155.1"/>
    </source>
</evidence>
<evidence type="ECO:0000313" key="3">
    <source>
        <dbReference type="Proteomes" id="UP001487740"/>
    </source>
</evidence>
<proteinExistence type="predicted"/>
<feature type="compositionally biased region" description="Polar residues" evidence="1">
    <location>
        <begin position="188"/>
        <end position="198"/>
    </location>
</feature>
<evidence type="ECO:0000256" key="1">
    <source>
        <dbReference type="SAM" id="MobiDB-lite"/>
    </source>
</evidence>
<dbReference type="EMBL" id="JARAKH010000002">
    <property type="protein sequence ID" value="KAK8406155.1"/>
    <property type="molecule type" value="Genomic_DNA"/>
</dbReference>